<dbReference type="EMBL" id="BAABGN010000003">
    <property type="protein sequence ID" value="GAA4419606.1"/>
    <property type="molecule type" value="Genomic_DNA"/>
</dbReference>
<sequence length="172" mass="17815">MTLVPVHSTETGSAAADGTAALMNTSANAAMVKKSLRMVIPPEMKALRGAALQSRSGSSRIACEFVGKCCARFYAGASADVLPDLAHAQSFDHPGGGQPTADAEKHPLFRARTFPRGRFARLEVLTDAAPNGGEPAQRAELDGGGRGRSANVGTASCDEGAGRHESWRPAPS</sequence>
<accession>A0ABP8KZW6</accession>
<keyword evidence="3" id="KW-1185">Reference proteome</keyword>
<feature type="region of interest" description="Disordered" evidence="1">
    <location>
        <begin position="127"/>
        <end position="172"/>
    </location>
</feature>
<name>A0ABP8KZW6_9MICO</name>
<dbReference type="Proteomes" id="UP001500622">
    <property type="component" value="Unassembled WGS sequence"/>
</dbReference>
<organism evidence="2 3">
    <name type="scientific">Georgenia halophila</name>
    <dbReference type="NCBI Taxonomy" id="620889"/>
    <lineage>
        <taxon>Bacteria</taxon>
        <taxon>Bacillati</taxon>
        <taxon>Actinomycetota</taxon>
        <taxon>Actinomycetes</taxon>
        <taxon>Micrococcales</taxon>
        <taxon>Bogoriellaceae</taxon>
        <taxon>Georgenia</taxon>
    </lineage>
</organism>
<gene>
    <name evidence="2" type="ORF">GCM10023169_10440</name>
</gene>
<evidence type="ECO:0000313" key="2">
    <source>
        <dbReference type="EMBL" id="GAA4419606.1"/>
    </source>
</evidence>
<evidence type="ECO:0000256" key="1">
    <source>
        <dbReference type="SAM" id="MobiDB-lite"/>
    </source>
</evidence>
<reference evidence="3" key="1">
    <citation type="journal article" date="2019" name="Int. J. Syst. Evol. Microbiol.">
        <title>The Global Catalogue of Microorganisms (GCM) 10K type strain sequencing project: providing services to taxonomists for standard genome sequencing and annotation.</title>
        <authorList>
            <consortium name="The Broad Institute Genomics Platform"/>
            <consortium name="The Broad Institute Genome Sequencing Center for Infectious Disease"/>
            <person name="Wu L."/>
            <person name="Ma J."/>
        </authorList>
    </citation>
    <scope>NUCLEOTIDE SEQUENCE [LARGE SCALE GENOMIC DNA]</scope>
    <source>
        <strain evidence="3">JCM 17810</strain>
    </source>
</reference>
<evidence type="ECO:0000313" key="3">
    <source>
        <dbReference type="Proteomes" id="UP001500622"/>
    </source>
</evidence>
<feature type="compositionally biased region" description="Basic and acidic residues" evidence="1">
    <location>
        <begin position="160"/>
        <end position="172"/>
    </location>
</feature>
<protein>
    <submittedName>
        <fullName evidence="2">Uncharacterized protein</fullName>
    </submittedName>
</protein>
<comment type="caution">
    <text evidence="2">The sequence shown here is derived from an EMBL/GenBank/DDBJ whole genome shotgun (WGS) entry which is preliminary data.</text>
</comment>
<proteinExistence type="predicted"/>